<evidence type="ECO:0000256" key="1">
    <source>
        <dbReference type="SAM" id="MobiDB-lite"/>
    </source>
</evidence>
<dbReference type="AlphaFoldDB" id="A0A6J4JXJ5"/>
<sequence>AAGARAPGWPAGRQRPPGWPPSSAWPSRCTRPAGPSAPGPPSCSRPPCPGWSCRAPGTPSAGPPRCGSRPWTTRGCGSSSCREPTTATGCRPVLRSAQPICGNCWSPRSPRCWGRVRRPRRPTGN</sequence>
<accession>A0A6J4JXJ5</accession>
<feature type="non-terminal residue" evidence="2">
    <location>
        <position position="1"/>
    </location>
</feature>
<feature type="non-terminal residue" evidence="2">
    <location>
        <position position="125"/>
    </location>
</feature>
<proteinExistence type="predicted"/>
<gene>
    <name evidence="2" type="ORF">AVDCRST_MAG48-437</name>
</gene>
<dbReference type="EMBL" id="CADCTS010000062">
    <property type="protein sequence ID" value="CAA9289949.1"/>
    <property type="molecule type" value="Genomic_DNA"/>
</dbReference>
<evidence type="ECO:0000313" key="2">
    <source>
        <dbReference type="EMBL" id="CAA9289949.1"/>
    </source>
</evidence>
<protein>
    <submittedName>
        <fullName evidence="2">Hydrolase SCO5215, alpha/beta fold family</fullName>
    </submittedName>
</protein>
<dbReference type="GO" id="GO:0016787">
    <property type="term" value="F:hydrolase activity"/>
    <property type="evidence" value="ECO:0007669"/>
    <property type="project" value="UniProtKB-KW"/>
</dbReference>
<feature type="compositionally biased region" description="Polar residues" evidence="1">
    <location>
        <begin position="75"/>
        <end position="87"/>
    </location>
</feature>
<keyword evidence="2" id="KW-0378">Hydrolase</keyword>
<organism evidence="2">
    <name type="scientific">uncultured Friedmanniella sp</name>
    <dbReference type="NCBI Taxonomy" id="335381"/>
    <lineage>
        <taxon>Bacteria</taxon>
        <taxon>Bacillati</taxon>
        <taxon>Actinomycetota</taxon>
        <taxon>Actinomycetes</taxon>
        <taxon>Propionibacteriales</taxon>
        <taxon>Nocardioidaceae</taxon>
        <taxon>Friedmanniella</taxon>
        <taxon>environmental samples</taxon>
    </lineage>
</organism>
<feature type="compositionally biased region" description="Pro residues" evidence="1">
    <location>
        <begin position="35"/>
        <end position="49"/>
    </location>
</feature>
<name>A0A6J4JXJ5_9ACTN</name>
<feature type="region of interest" description="Disordered" evidence="1">
    <location>
        <begin position="1"/>
        <end position="87"/>
    </location>
</feature>
<feature type="compositionally biased region" description="Low complexity" evidence="1">
    <location>
        <begin position="1"/>
        <end position="34"/>
    </location>
</feature>
<reference evidence="2" key="1">
    <citation type="submission" date="2020-02" db="EMBL/GenBank/DDBJ databases">
        <authorList>
            <person name="Meier V. D."/>
        </authorList>
    </citation>
    <scope>NUCLEOTIDE SEQUENCE</scope>
    <source>
        <strain evidence="2">AVDCRST_MAG48</strain>
    </source>
</reference>